<protein>
    <submittedName>
        <fullName evidence="1">Uncharacterized protein</fullName>
    </submittedName>
</protein>
<organism evidence="1 2">
    <name type="scientific">Acetatifactor muris</name>
    <dbReference type="NCBI Taxonomy" id="879566"/>
    <lineage>
        <taxon>Bacteria</taxon>
        <taxon>Bacillati</taxon>
        <taxon>Bacillota</taxon>
        <taxon>Clostridia</taxon>
        <taxon>Lachnospirales</taxon>
        <taxon>Lachnospiraceae</taxon>
        <taxon>Acetatifactor</taxon>
    </lineage>
</organism>
<name>A0A2K4ZQB3_9FIRM</name>
<dbReference type="SUPFAM" id="SSF52540">
    <property type="entry name" value="P-loop containing nucleoside triphosphate hydrolases"/>
    <property type="match status" value="1"/>
</dbReference>
<dbReference type="Gene3D" id="3.40.50.300">
    <property type="entry name" value="P-loop containing nucleotide triphosphate hydrolases"/>
    <property type="match status" value="1"/>
</dbReference>
<dbReference type="EMBL" id="OFSM01000059">
    <property type="protein sequence ID" value="SOY32626.1"/>
    <property type="molecule type" value="Genomic_DNA"/>
</dbReference>
<accession>A0A2K4ZQB3</accession>
<dbReference type="AlphaFoldDB" id="A0A2K4ZQB3"/>
<dbReference type="RefSeq" id="WP_103242549.1">
    <property type="nucleotide sequence ID" value="NZ_JANJZD010000065.1"/>
</dbReference>
<proteinExistence type="predicted"/>
<gene>
    <name evidence="1" type="ORF">AMURIS_05391</name>
</gene>
<reference evidence="1 2" key="1">
    <citation type="submission" date="2018-01" db="EMBL/GenBank/DDBJ databases">
        <authorList>
            <person name="Gaut B.S."/>
            <person name="Morton B.R."/>
            <person name="Clegg M.T."/>
            <person name="Duvall M.R."/>
        </authorList>
    </citation>
    <scope>NUCLEOTIDE SEQUENCE [LARGE SCALE GENOMIC DNA]</scope>
    <source>
        <strain evidence="1">GP69</strain>
    </source>
</reference>
<evidence type="ECO:0000313" key="2">
    <source>
        <dbReference type="Proteomes" id="UP000236311"/>
    </source>
</evidence>
<dbReference type="Proteomes" id="UP000236311">
    <property type="component" value="Unassembled WGS sequence"/>
</dbReference>
<dbReference type="OrthoDB" id="7029750at2"/>
<sequence length="83" mass="10038">MLDEPVANLDDKHVLNLIDLLRELAINGTQIITIIEWRMAKYLRRKFSFFQNEYTHYELIRKGSERTVIKENYYSFGKNERLN</sequence>
<keyword evidence="2" id="KW-1185">Reference proteome</keyword>
<evidence type="ECO:0000313" key="1">
    <source>
        <dbReference type="EMBL" id="SOY32626.1"/>
    </source>
</evidence>
<dbReference type="InterPro" id="IPR027417">
    <property type="entry name" value="P-loop_NTPase"/>
</dbReference>